<dbReference type="Proteomes" id="UP000046155">
    <property type="component" value="Unassembled WGS sequence"/>
</dbReference>
<name>A0A0B7MAF3_9FIRM</name>
<dbReference type="RefSeq" id="WP_044663844.1">
    <property type="nucleotide sequence ID" value="NZ_CDRZ01000009.1"/>
</dbReference>
<organism evidence="1 2">
    <name type="scientific">Syntrophaceticus schinkii</name>
    <dbReference type="NCBI Taxonomy" id="499207"/>
    <lineage>
        <taxon>Bacteria</taxon>
        <taxon>Bacillati</taxon>
        <taxon>Bacillota</taxon>
        <taxon>Clostridia</taxon>
        <taxon>Thermoanaerobacterales</taxon>
        <taxon>Thermoanaerobacterales Family III. Incertae Sedis</taxon>
        <taxon>Syntrophaceticus</taxon>
    </lineage>
</organism>
<accession>A0A0B7MAF3</accession>
<gene>
    <name evidence="1" type="ORF">SSCH_1060022</name>
</gene>
<keyword evidence="2" id="KW-1185">Reference proteome</keyword>
<protein>
    <submittedName>
        <fullName evidence="1">Uncharacterized protein</fullName>
    </submittedName>
</protein>
<evidence type="ECO:0000313" key="1">
    <source>
        <dbReference type="EMBL" id="CEO87479.1"/>
    </source>
</evidence>
<evidence type="ECO:0000313" key="2">
    <source>
        <dbReference type="Proteomes" id="UP000046155"/>
    </source>
</evidence>
<reference evidence="2" key="1">
    <citation type="submission" date="2015-01" db="EMBL/GenBank/DDBJ databases">
        <authorList>
            <person name="Manzoor Shahid"/>
            <person name="Zubair Saima"/>
        </authorList>
    </citation>
    <scope>NUCLEOTIDE SEQUENCE [LARGE SCALE GENOMIC DNA]</scope>
    <source>
        <strain evidence="2">Sp3</strain>
    </source>
</reference>
<dbReference type="EMBL" id="CDRZ01000009">
    <property type="protein sequence ID" value="CEO87479.1"/>
    <property type="molecule type" value="Genomic_DNA"/>
</dbReference>
<proteinExistence type="predicted"/>
<sequence length="102" mass="11540">MPPPNRISSGRVKYYNKEGAREEMTQLYHRDFIDLVSNFNVGDRIRVKWTSKRQGIGKECYISEGNIVQITDNAIYIRGDVGFTAGINKGDIAMGVEIKQIS</sequence>
<dbReference type="AlphaFoldDB" id="A0A0B7MAF3"/>